<dbReference type="EMBL" id="FOJA01000001">
    <property type="protein sequence ID" value="SEW18969.1"/>
    <property type="molecule type" value="Genomic_DNA"/>
</dbReference>
<dbReference type="AlphaFoldDB" id="A0A1I0PWN5"/>
<dbReference type="RefSeq" id="WP_089669290.1">
    <property type="nucleotide sequence ID" value="NZ_FOJA01000001.1"/>
</dbReference>
<dbReference type="OrthoDB" id="197906at2157"/>
<feature type="region of interest" description="Disordered" evidence="1">
    <location>
        <begin position="209"/>
        <end position="231"/>
    </location>
</feature>
<reference evidence="2 3" key="1">
    <citation type="submission" date="2016-10" db="EMBL/GenBank/DDBJ databases">
        <authorList>
            <person name="de Groot N.N."/>
        </authorList>
    </citation>
    <scope>NUCLEOTIDE SEQUENCE [LARGE SCALE GENOMIC DNA]</scope>
    <source>
        <strain evidence="2 3">CGMCC 1.5337</strain>
    </source>
</reference>
<sequence>MDLDRFEFYTAWHEFVNERRYDAPADPYRLVHVDPGDVQYYHSGLRLNWGLGRVRGGDWDRSEDLDRLRETTTYRGLHQRFVDGRDWEDTTLFERVRSQFETCETVRGYGSPAAFRDVRLSHVDDLYESIRDNGYRPNRDAGHDPPTEENAFETAYANRLEPLVAITRRGEVVWLEGFHRFSIADILGIDSIPVQILVRHAEWQAIRDQFADPRPDPDDYREHPDVQDLAA</sequence>
<evidence type="ECO:0000256" key="1">
    <source>
        <dbReference type="SAM" id="MobiDB-lite"/>
    </source>
</evidence>
<dbReference type="Proteomes" id="UP000198518">
    <property type="component" value="Unassembled WGS sequence"/>
</dbReference>
<evidence type="ECO:0000313" key="3">
    <source>
        <dbReference type="Proteomes" id="UP000198518"/>
    </source>
</evidence>
<keyword evidence="3" id="KW-1185">Reference proteome</keyword>
<organism evidence="2 3">
    <name type="scientific">Halobacterium jilantaiense</name>
    <dbReference type="NCBI Taxonomy" id="355548"/>
    <lineage>
        <taxon>Archaea</taxon>
        <taxon>Methanobacteriati</taxon>
        <taxon>Methanobacteriota</taxon>
        <taxon>Stenosarchaea group</taxon>
        <taxon>Halobacteria</taxon>
        <taxon>Halobacteriales</taxon>
        <taxon>Halobacteriaceae</taxon>
        <taxon>Halobacterium</taxon>
    </lineage>
</organism>
<gene>
    <name evidence="2" type="ORF">SAMN04487945_2046</name>
</gene>
<accession>A0A1I0PWN5</accession>
<proteinExistence type="predicted"/>
<protein>
    <recommendedName>
        <fullName evidence="4">ParB-like nuclease domain-containing protein</fullName>
    </recommendedName>
</protein>
<name>A0A1I0PWN5_9EURY</name>
<evidence type="ECO:0008006" key="4">
    <source>
        <dbReference type="Google" id="ProtNLM"/>
    </source>
</evidence>
<evidence type="ECO:0000313" key="2">
    <source>
        <dbReference type="EMBL" id="SEW18969.1"/>
    </source>
</evidence>
<dbReference type="STRING" id="355548.SAMN04487945_2046"/>